<dbReference type="STRING" id="1173111.SAMN05444955_12513"/>
<evidence type="ECO:0000313" key="2">
    <source>
        <dbReference type="Proteomes" id="UP000199695"/>
    </source>
</evidence>
<dbReference type="RefSeq" id="WP_089973309.1">
    <property type="nucleotide sequence ID" value="NZ_FOCQ01000025.1"/>
</dbReference>
<dbReference type="EMBL" id="FOCQ01000025">
    <property type="protein sequence ID" value="SEN79949.1"/>
    <property type="molecule type" value="Genomic_DNA"/>
</dbReference>
<organism evidence="1 2">
    <name type="scientific">Lihuaxuella thermophila</name>
    <dbReference type="NCBI Taxonomy" id="1173111"/>
    <lineage>
        <taxon>Bacteria</taxon>
        <taxon>Bacillati</taxon>
        <taxon>Bacillota</taxon>
        <taxon>Bacilli</taxon>
        <taxon>Bacillales</taxon>
        <taxon>Thermoactinomycetaceae</taxon>
        <taxon>Lihuaxuella</taxon>
    </lineage>
</organism>
<name>A0A1H8JGS7_9BACL</name>
<protein>
    <submittedName>
        <fullName evidence="1">Uncharacterized protein</fullName>
    </submittedName>
</protein>
<keyword evidence="2" id="KW-1185">Reference proteome</keyword>
<gene>
    <name evidence="1" type="ORF">SAMN05444955_12513</name>
</gene>
<dbReference type="AlphaFoldDB" id="A0A1H8JGS7"/>
<accession>A0A1H8JGS7</accession>
<proteinExistence type="predicted"/>
<reference evidence="1 2" key="1">
    <citation type="submission" date="2016-10" db="EMBL/GenBank/DDBJ databases">
        <authorList>
            <person name="de Groot N.N."/>
        </authorList>
    </citation>
    <scope>NUCLEOTIDE SEQUENCE [LARGE SCALE GENOMIC DNA]</scope>
    <source>
        <strain evidence="1 2">DSM 46701</strain>
    </source>
</reference>
<sequence>MAKKRIKMLTAMAASSWSLSPGQITEVNAEIAKAWEAAGIAKLVEDEVETATIEPKETATKRRRRKG</sequence>
<dbReference type="Proteomes" id="UP000199695">
    <property type="component" value="Unassembled WGS sequence"/>
</dbReference>
<evidence type="ECO:0000313" key="1">
    <source>
        <dbReference type="EMBL" id="SEN79949.1"/>
    </source>
</evidence>